<dbReference type="EMBL" id="MT630972">
    <property type="protein sequence ID" value="QNO44439.1"/>
    <property type="molecule type" value="Genomic_DNA"/>
</dbReference>
<reference evidence="3" key="1">
    <citation type="submission" date="2020-06" db="EMBL/GenBank/DDBJ databases">
        <title>Unique genomic features of the anaerobic methanotrophic archaea.</title>
        <authorList>
            <person name="Chadwick G.L."/>
            <person name="Skennerton C.T."/>
            <person name="Laso-Perez R."/>
            <person name="Leu A.O."/>
            <person name="Speth D.R."/>
            <person name="Yu H."/>
            <person name="Morgan-Lang C."/>
            <person name="Hatzenpichler R."/>
            <person name="Goudeau D."/>
            <person name="Malmstrom R."/>
            <person name="Brazelton W.J."/>
            <person name="Woyke T."/>
            <person name="Hallam S.J."/>
            <person name="Tyson G.W."/>
            <person name="Wegener G."/>
            <person name="Boetius A."/>
            <person name="Orphan V."/>
        </authorList>
    </citation>
    <scope>NUCLEOTIDE SEQUENCE</scope>
</reference>
<gene>
    <name evidence="3" type="ORF">JIFFFGFP_00003</name>
    <name evidence="2" type="ORF">KHKAIIHB_00003</name>
</gene>
<dbReference type="Pfam" id="PF04016">
    <property type="entry name" value="DUF364"/>
    <property type="match status" value="1"/>
</dbReference>
<dbReference type="EMBL" id="MT631156">
    <property type="protein sequence ID" value="QNO45839.1"/>
    <property type="molecule type" value="Genomic_DNA"/>
</dbReference>
<accession>A0A7G9YCV5</accession>
<sequence>MGTSGIRGIYRYRHEIRVSDMPDCRWLRSHLMRWCDLALVTGTTVVNGTIEPILEMAQEKAIFYGISIAGVARLLGLERFCPRFDREGDVARVVVGCFYWGVRSFTNLYASSARSRMLSK</sequence>
<protein>
    <recommendedName>
        <fullName evidence="1">Putative heavy-metal chelation domain-containing protein</fullName>
    </recommendedName>
</protein>
<evidence type="ECO:0000313" key="2">
    <source>
        <dbReference type="EMBL" id="QNO44439.1"/>
    </source>
</evidence>
<dbReference type="SUPFAM" id="SSF159713">
    <property type="entry name" value="Dhaf3308-like"/>
    <property type="match status" value="1"/>
</dbReference>
<proteinExistence type="predicted"/>
<evidence type="ECO:0000259" key="1">
    <source>
        <dbReference type="Pfam" id="PF04016"/>
    </source>
</evidence>
<organism evidence="3">
    <name type="scientific">Candidatus Methanogaster sp. ANME-2c ERB4</name>
    <dbReference type="NCBI Taxonomy" id="2759911"/>
    <lineage>
        <taxon>Archaea</taxon>
        <taxon>Methanobacteriati</taxon>
        <taxon>Methanobacteriota</taxon>
        <taxon>Stenosarchaea group</taxon>
        <taxon>Methanomicrobia</taxon>
        <taxon>Methanosarcinales</taxon>
        <taxon>ANME-2 cluster</taxon>
        <taxon>Candidatus Methanogasteraceae</taxon>
        <taxon>Candidatus Methanogaster</taxon>
    </lineage>
</organism>
<dbReference type="InterPro" id="IPR007161">
    <property type="entry name" value="DUF364"/>
</dbReference>
<evidence type="ECO:0000313" key="3">
    <source>
        <dbReference type="EMBL" id="QNO45839.1"/>
    </source>
</evidence>
<dbReference type="Gene3D" id="3.40.50.11590">
    <property type="match status" value="1"/>
</dbReference>
<feature type="domain" description="Putative heavy-metal chelation" evidence="1">
    <location>
        <begin position="29"/>
        <end position="68"/>
    </location>
</feature>
<dbReference type="AlphaFoldDB" id="A0A7G9YCV5"/>
<name>A0A7G9YCV5_9EURY</name>